<dbReference type="AlphaFoldDB" id="E0ST32"/>
<name>E0ST32_IGNAA</name>
<dbReference type="InterPro" id="IPR033756">
    <property type="entry name" value="YlxH/NBP35"/>
</dbReference>
<dbReference type="STRING" id="583356.Igag_1900"/>
<keyword evidence="2" id="KW-0067">ATP-binding</keyword>
<proteinExistence type="predicted"/>
<dbReference type="InterPro" id="IPR027417">
    <property type="entry name" value="P-loop_NTPase"/>
</dbReference>
<dbReference type="BioCyc" id="IAGG583356:GHAH-1889-MONOMER"/>
<sequence>MQEYDYRLKLIESRIKSLSFLIPIVSPKGGVGKTTISSALALLLAHHGLPTALLDLDITNPTAHIFLGIDINNIQPYEDKGIVPPYIDKNLEFMSIVFFSHDNVLPLRGRYITNAIREIFAITRWRSRVLVIDMPPGFSDPIIEIVRFTTKLLPLVVSTCDKLSIISSKKLLSYLKNKNIEILGIIGNMCRKGDDEAIIRLSQEFSIDHLGSVEPIENLYTTYGHPKKILQIFGNYLDKVARKVIKIYENSNT</sequence>
<keyword evidence="4" id="KW-1185">Reference proteome</keyword>
<evidence type="ECO:0008006" key="5">
    <source>
        <dbReference type="Google" id="ProtNLM"/>
    </source>
</evidence>
<accession>E0ST32</accession>
<organism evidence="3 4">
    <name type="scientific">Ignisphaera aggregans (strain DSM 17230 / JCM 13409 / AQ1.S1)</name>
    <dbReference type="NCBI Taxonomy" id="583356"/>
    <lineage>
        <taxon>Archaea</taxon>
        <taxon>Thermoproteota</taxon>
        <taxon>Thermoprotei</taxon>
        <taxon>Desulfurococcales</taxon>
        <taxon>Desulfurococcaceae</taxon>
        <taxon>Ignisphaera</taxon>
    </lineage>
</organism>
<protein>
    <recommendedName>
        <fullName evidence="5">ATP-binding protein</fullName>
    </recommendedName>
</protein>
<keyword evidence="1" id="KW-0547">Nucleotide-binding</keyword>
<dbReference type="InterPro" id="IPR044304">
    <property type="entry name" value="NUBPL-like"/>
</dbReference>
<dbReference type="Gene3D" id="3.40.50.300">
    <property type="entry name" value="P-loop containing nucleotide triphosphate hydrolases"/>
    <property type="match status" value="1"/>
</dbReference>
<evidence type="ECO:0000256" key="1">
    <source>
        <dbReference type="ARBA" id="ARBA00022741"/>
    </source>
</evidence>
<dbReference type="HOGENOM" id="CLU_3428058_0_0_2"/>
<dbReference type="SUPFAM" id="SSF52540">
    <property type="entry name" value="P-loop containing nucleoside triphosphate hydrolases"/>
    <property type="match status" value="1"/>
</dbReference>
<dbReference type="Proteomes" id="UP000001304">
    <property type="component" value="Chromosome"/>
</dbReference>
<dbReference type="GO" id="GO:0016226">
    <property type="term" value="P:iron-sulfur cluster assembly"/>
    <property type="evidence" value="ECO:0007669"/>
    <property type="project" value="InterPro"/>
</dbReference>
<dbReference type="GO" id="GO:0051539">
    <property type="term" value="F:4 iron, 4 sulfur cluster binding"/>
    <property type="evidence" value="ECO:0007669"/>
    <property type="project" value="TreeGrafter"/>
</dbReference>
<evidence type="ECO:0000256" key="2">
    <source>
        <dbReference type="ARBA" id="ARBA00022840"/>
    </source>
</evidence>
<reference evidence="3 4" key="1">
    <citation type="journal article" date="2010" name="Stand. Genomic Sci.">
        <title>Complete genome sequence of Ignisphaera aggregans type strain (AQ1.S1).</title>
        <authorList>
            <person name="Goker M."/>
            <person name="Held B."/>
            <person name="Lapidus A."/>
            <person name="Nolan M."/>
            <person name="Spring S."/>
            <person name="Yasawong M."/>
            <person name="Lucas S."/>
            <person name="Glavina Del Rio T."/>
            <person name="Tice H."/>
            <person name="Cheng J.F."/>
            <person name="Goodwin L."/>
            <person name="Tapia R."/>
            <person name="Pitluck S."/>
            <person name="Liolios K."/>
            <person name="Ivanova N."/>
            <person name="Mavromatis K."/>
            <person name="Mikhailova N."/>
            <person name="Pati A."/>
            <person name="Chen A."/>
            <person name="Palaniappan K."/>
            <person name="Brambilla E."/>
            <person name="Land M."/>
            <person name="Hauser L."/>
            <person name="Chang Y.J."/>
            <person name="Jeffries C.D."/>
            <person name="Brettin T."/>
            <person name="Detter J.C."/>
            <person name="Han C."/>
            <person name="Rohde M."/>
            <person name="Sikorski J."/>
            <person name="Woyke T."/>
            <person name="Bristow J."/>
            <person name="Eisen J.A."/>
            <person name="Markowitz V."/>
            <person name="Hugenholtz P."/>
            <person name="Kyrpides N.C."/>
            <person name="Klenk H.P."/>
        </authorList>
    </citation>
    <scope>NUCLEOTIDE SEQUENCE [LARGE SCALE GENOMIC DNA]</scope>
    <source>
        <strain evidence="4">DSM 17230 / JCM 13409 / AQ1.S1</strain>
    </source>
</reference>
<dbReference type="EMBL" id="CP002098">
    <property type="protein sequence ID" value="ADM28693.1"/>
    <property type="molecule type" value="Genomic_DNA"/>
</dbReference>
<dbReference type="PANTHER" id="PTHR42961">
    <property type="entry name" value="IRON-SULFUR PROTEIN NUBPL"/>
    <property type="match status" value="1"/>
</dbReference>
<evidence type="ECO:0000313" key="3">
    <source>
        <dbReference type="EMBL" id="ADM28693.1"/>
    </source>
</evidence>
<dbReference type="PANTHER" id="PTHR42961:SF2">
    <property type="entry name" value="IRON-SULFUR PROTEIN NUBPL"/>
    <property type="match status" value="1"/>
</dbReference>
<dbReference type="KEGG" id="iag:Igag_1900"/>
<dbReference type="Pfam" id="PF10609">
    <property type="entry name" value="ParA"/>
    <property type="match status" value="1"/>
</dbReference>
<gene>
    <name evidence="3" type="ordered locus">Igag_1900</name>
</gene>
<dbReference type="GO" id="GO:0005524">
    <property type="term" value="F:ATP binding"/>
    <property type="evidence" value="ECO:0007669"/>
    <property type="project" value="UniProtKB-KW"/>
</dbReference>
<evidence type="ECO:0000313" key="4">
    <source>
        <dbReference type="Proteomes" id="UP000001304"/>
    </source>
</evidence>